<reference evidence="1 2" key="1">
    <citation type="journal article" date="2015" name="Nature">
        <title>rRNA introns, odd ribosomes, and small enigmatic genomes across a large radiation of phyla.</title>
        <authorList>
            <person name="Brown C.T."/>
            <person name="Hug L.A."/>
            <person name="Thomas B.C."/>
            <person name="Sharon I."/>
            <person name="Castelle C.J."/>
            <person name="Singh A."/>
            <person name="Wilkins M.J."/>
            <person name="Williams K.H."/>
            <person name="Banfield J.F."/>
        </authorList>
    </citation>
    <scope>NUCLEOTIDE SEQUENCE [LARGE SCALE GENOMIC DNA]</scope>
</reference>
<evidence type="ECO:0000313" key="1">
    <source>
        <dbReference type="EMBL" id="KKR86446.1"/>
    </source>
</evidence>
<dbReference type="AlphaFoldDB" id="A0A0G0UG71"/>
<proteinExistence type="predicted"/>
<name>A0A0G0UG71_9BACT</name>
<dbReference type="Proteomes" id="UP000034616">
    <property type="component" value="Unassembled WGS sequence"/>
</dbReference>
<accession>A0A0G0UG71</accession>
<protein>
    <submittedName>
        <fullName evidence="1">Uncharacterized protein</fullName>
    </submittedName>
</protein>
<comment type="caution">
    <text evidence="1">The sequence shown here is derived from an EMBL/GenBank/DDBJ whole genome shotgun (WGS) entry which is preliminary data.</text>
</comment>
<gene>
    <name evidence="1" type="ORF">UU35_C0013G0021</name>
</gene>
<organism evidence="1 2">
    <name type="scientific">Candidatus Uhrbacteria bacterium GW2011_GWC2_41_11</name>
    <dbReference type="NCBI Taxonomy" id="1618985"/>
    <lineage>
        <taxon>Bacteria</taxon>
        <taxon>Candidatus Uhriibacteriota</taxon>
    </lineage>
</organism>
<dbReference type="EMBL" id="LCAH01000013">
    <property type="protein sequence ID" value="KKR86446.1"/>
    <property type="molecule type" value="Genomic_DNA"/>
</dbReference>
<evidence type="ECO:0000313" key="2">
    <source>
        <dbReference type="Proteomes" id="UP000034616"/>
    </source>
</evidence>
<sequence>MNRERHFPESFTQTTLKQDSSIARPKEFSRLSSLEETLKRKYEDLINMLPPEPHPDAFTRIGTPESRTRDQHHQDAQTVRFGLEKKETPELAFGDLLEAFMQVELSRQNWFGARFVRVSKFDDYDNGIDGVLEWPSDHPETSFRLALDFTVAANDDVLKKKLGKLQRGNRVRYFQSSVKDARGRTYETSLSNLPMVILGVDRATLRKILEETNTDREKLAEHPIRALLVEQAAIQTGLQVRELCARLVGNTIGRDEKISERIRTAVQMYREGIKSDREFTKKIDVVADLFSGIPKEELTQAFQDKDQADRLFQILHVYKKIEEARTQIKDELTSATQWVGDSRTHRRLAAGSPALSFSSSLFIRQFFCFFFSQNSLQSFLFRNSCRLFKGFYRCLNFC</sequence>